<dbReference type="PROSITE" id="PS51140">
    <property type="entry name" value="CUE"/>
    <property type="match status" value="1"/>
</dbReference>
<evidence type="ECO:0000256" key="1">
    <source>
        <dbReference type="SAM" id="MobiDB-lite"/>
    </source>
</evidence>
<evidence type="ECO:0000259" key="2">
    <source>
        <dbReference type="PROSITE" id="PS51140"/>
    </source>
</evidence>
<evidence type="ECO:0000313" key="3">
    <source>
        <dbReference type="EMBL" id="KAK2140307.1"/>
    </source>
</evidence>
<dbReference type="AlphaFoldDB" id="A0AAD9ISR9"/>
<dbReference type="InterPro" id="IPR003892">
    <property type="entry name" value="CUE"/>
</dbReference>
<dbReference type="GO" id="GO:0006355">
    <property type="term" value="P:regulation of DNA-templated transcription"/>
    <property type="evidence" value="ECO:0007669"/>
    <property type="project" value="TreeGrafter"/>
</dbReference>
<dbReference type="Proteomes" id="UP001208570">
    <property type="component" value="Unassembled WGS sequence"/>
</dbReference>
<dbReference type="EMBL" id="JAODUP010001398">
    <property type="protein sequence ID" value="KAK2140307.1"/>
    <property type="molecule type" value="Genomic_DNA"/>
</dbReference>
<accession>A0AAD9ISR9</accession>
<dbReference type="SMART" id="SM00546">
    <property type="entry name" value="CUE"/>
    <property type="match status" value="1"/>
</dbReference>
<dbReference type="InterPro" id="IPR041800">
    <property type="entry name" value="ASCC2_CUE"/>
</dbReference>
<dbReference type="GO" id="GO:0043130">
    <property type="term" value="F:ubiquitin binding"/>
    <property type="evidence" value="ECO:0007669"/>
    <property type="project" value="InterPro"/>
</dbReference>
<dbReference type="PANTHER" id="PTHR21494">
    <property type="entry name" value="ACTIVATING SIGNAL COINTEGRATOR 1 COMPLEX SUBUNIT 2 ASC-1 COMPLEX SUBUNIT P100"/>
    <property type="match status" value="1"/>
</dbReference>
<feature type="compositionally biased region" description="Polar residues" evidence="1">
    <location>
        <begin position="734"/>
        <end position="745"/>
    </location>
</feature>
<dbReference type="InterPro" id="IPR009060">
    <property type="entry name" value="UBA-like_sf"/>
</dbReference>
<feature type="compositionally biased region" description="Acidic residues" evidence="1">
    <location>
        <begin position="687"/>
        <end position="696"/>
    </location>
</feature>
<gene>
    <name evidence="3" type="ORF">LSH36_1398g00014</name>
</gene>
<keyword evidence="4" id="KW-1185">Reference proteome</keyword>
<protein>
    <recommendedName>
        <fullName evidence="2">CUE domain-containing protein</fullName>
    </recommendedName>
</protein>
<feature type="region of interest" description="Disordered" evidence="1">
    <location>
        <begin position="680"/>
        <end position="804"/>
    </location>
</feature>
<dbReference type="PANTHER" id="PTHR21494:SF0">
    <property type="entry name" value="ACTIVATING SIGNAL COINTEGRATOR 1 COMPLEX SUBUNIT 2"/>
    <property type="match status" value="1"/>
</dbReference>
<dbReference type="SUPFAM" id="SSF46934">
    <property type="entry name" value="UBA-like"/>
    <property type="match status" value="1"/>
</dbReference>
<name>A0AAD9ISR9_9ANNE</name>
<dbReference type="InterPro" id="IPR052586">
    <property type="entry name" value="ASCC2"/>
</dbReference>
<proteinExistence type="predicted"/>
<sequence>MAVPLDKLVISVYNEERKSKEQYPALHPRWIKNVQFICYQAPPLDVEDKVFANEWKERADFIIRDLHWLLKQPHDKFWCQVIFDKSLHRCIDSYLKFAPRCFDVVYNLPDDLQKIESEIYRLVYMVCVRMATHKESKVDTVILVNGSTSVDIHCSLSASPRYVSMTKQKHFITPEEFGKILYENYIFDIPRLMDLAALYGTNHTGDQGNKPLLTKMITNIFTQQPNYGNDLAEAIPTILQIFQNISITCGVMTNIAGQTPQKLDQANIIPLVSMETKQFQDVIFYLSDTLYTIWIFLDVYPPACNTFVQKDFIIKLASLYDSLFPALIGVMKEREWSCNSYYNMVMDKLRLAQLHVLKIFRQVISFNYLDPLLDAGSEEEAGSHVEGYVHFMSGVLAEKWFLCHLNHLYPFRDDRDLLMQSRYPIDETRLQFILDAINEAAATCGWQMKSAADAVRKRSPDGATGDAPSYTGTDYEVADTEDLIGACAATRHCTEVEIQSMIISVKDLLPGLGDGFIELCLEEMNYDVEKVIHMLLEDNLPPALQRCCRDLPREERAVPTEEPESVLSERQNVFDNDKFDVFTRDRVDTSCIHRGKKERNIGGVKAVLDDKSTIADLKPLYDKYGHEDVESIYDKITNEYEDEYDDTYDSNTIGVADTNDVDELTARRPFTVPRVFAVTRSTKDSDASESDEEEEANAPKRDLFIEDPAKIREQREQRRAAKDARNKKHYGPQRGQSQAVGQDKTQGQSQDQEVQGQKRYDVKGNAKGKGQSGDVLHNRAWKEKHKATRVHHNRKALADRKRKF</sequence>
<feature type="compositionally biased region" description="Basic residues" evidence="1">
    <location>
        <begin position="782"/>
        <end position="804"/>
    </location>
</feature>
<feature type="compositionally biased region" description="Low complexity" evidence="1">
    <location>
        <begin position="746"/>
        <end position="755"/>
    </location>
</feature>
<feature type="compositionally biased region" description="Basic and acidic residues" evidence="1">
    <location>
        <begin position="697"/>
        <end position="724"/>
    </location>
</feature>
<feature type="domain" description="CUE" evidence="2">
    <location>
        <begin position="497"/>
        <end position="540"/>
    </location>
</feature>
<reference evidence="3" key="1">
    <citation type="journal article" date="2023" name="Mol. Biol. Evol.">
        <title>Third-Generation Sequencing Reveals the Adaptive Role of the Epigenome in Three Deep-Sea Polychaetes.</title>
        <authorList>
            <person name="Perez M."/>
            <person name="Aroh O."/>
            <person name="Sun Y."/>
            <person name="Lan Y."/>
            <person name="Juniper S.K."/>
            <person name="Young C.R."/>
            <person name="Angers B."/>
            <person name="Qian P.Y."/>
        </authorList>
    </citation>
    <scope>NUCLEOTIDE SEQUENCE</scope>
    <source>
        <strain evidence="3">P08H-3</strain>
    </source>
</reference>
<evidence type="ECO:0000313" key="4">
    <source>
        <dbReference type="Proteomes" id="UP001208570"/>
    </source>
</evidence>
<dbReference type="Gene3D" id="1.10.8.10">
    <property type="entry name" value="DNA helicase RuvA subunit, C-terminal domain"/>
    <property type="match status" value="1"/>
</dbReference>
<organism evidence="3 4">
    <name type="scientific">Paralvinella palmiformis</name>
    <dbReference type="NCBI Taxonomy" id="53620"/>
    <lineage>
        <taxon>Eukaryota</taxon>
        <taxon>Metazoa</taxon>
        <taxon>Spiralia</taxon>
        <taxon>Lophotrochozoa</taxon>
        <taxon>Annelida</taxon>
        <taxon>Polychaeta</taxon>
        <taxon>Sedentaria</taxon>
        <taxon>Canalipalpata</taxon>
        <taxon>Terebellida</taxon>
        <taxon>Terebelliformia</taxon>
        <taxon>Alvinellidae</taxon>
        <taxon>Paralvinella</taxon>
    </lineage>
</organism>
<dbReference type="CDD" id="cd14364">
    <property type="entry name" value="CUE_ASCC2"/>
    <property type="match status" value="1"/>
</dbReference>
<comment type="caution">
    <text evidence="3">The sequence shown here is derived from an EMBL/GenBank/DDBJ whole genome shotgun (WGS) entry which is preliminary data.</text>
</comment>
<dbReference type="Pfam" id="PF02845">
    <property type="entry name" value="CUE"/>
    <property type="match status" value="1"/>
</dbReference>